<dbReference type="Gene3D" id="3.90.180.10">
    <property type="entry name" value="Medium-chain alcohol dehydrogenases, catalytic domain"/>
    <property type="match status" value="1"/>
</dbReference>
<dbReference type="InterPro" id="IPR002328">
    <property type="entry name" value="ADH_Zn_CS"/>
</dbReference>
<keyword evidence="4 6" id="KW-0862">Zinc</keyword>
<dbReference type="GO" id="GO:0005737">
    <property type="term" value="C:cytoplasm"/>
    <property type="evidence" value="ECO:0007669"/>
    <property type="project" value="TreeGrafter"/>
</dbReference>
<evidence type="ECO:0000256" key="2">
    <source>
        <dbReference type="ARBA" id="ARBA00008072"/>
    </source>
</evidence>
<evidence type="ECO:0000259" key="7">
    <source>
        <dbReference type="SMART" id="SM00829"/>
    </source>
</evidence>
<dbReference type="InterPro" id="IPR013154">
    <property type="entry name" value="ADH-like_N"/>
</dbReference>
<organism evidence="8 9">
    <name type="scientific">Candida verbasci</name>
    <dbReference type="NCBI Taxonomy" id="1227364"/>
    <lineage>
        <taxon>Eukaryota</taxon>
        <taxon>Fungi</taxon>
        <taxon>Dikarya</taxon>
        <taxon>Ascomycota</taxon>
        <taxon>Saccharomycotina</taxon>
        <taxon>Pichiomycetes</taxon>
        <taxon>Debaryomycetaceae</taxon>
        <taxon>Candida/Lodderomyces clade</taxon>
        <taxon>Candida</taxon>
    </lineage>
</organism>
<keyword evidence="5" id="KW-0560">Oxidoreductase</keyword>
<dbReference type="InterPro" id="IPR011032">
    <property type="entry name" value="GroES-like_sf"/>
</dbReference>
<reference evidence="8" key="1">
    <citation type="submission" date="2022-12" db="EMBL/GenBank/DDBJ databases">
        <authorList>
            <person name="Brejova B."/>
        </authorList>
    </citation>
    <scope>NUCLEOTIDE SEQUENCE</scope>
</reference>
<protein>
    <recommendedName>
        <fullName evidence="7">Enoyl reductase (ER) domain-containing protein</fullName>
    </recommendedName>
</protein>
<comment type="similarity">
    <text evidence="2 6">Belongs to the zinc-containing alcohol dehydrogenase family.</text>
</comment>
<dbReference type="InterPro" id="IPR020843">
    <property type="entry name" value="ER"/>
</dbReference>
<keyword evidence="9" id="KW-1185">Reference proteome</keyword>
<gene>
    <name evidence="8" type="ORF">CANVERA_P0624</name>
</gene>
<feature type="domain" description="Enoyl reductase (ER)" evidence="7">
    <location>
        <begin position="13"/>
        <end position="334"/>
    </location>
</feature>
<evidence type="ECO:0000256" key="5">
    <source>
        <dbReference type="ARBA" id="ARBA00023002"/>
    </source>
</evidence>
<dbReference type="AlphaFoldDB" id="A0A9W4XBH3"/>
<dbReference type="PANTHER" id="PTHR42940:SF8">
    <property type="entry name" value="VACUOLAR PROTEIN SORTING-ASSOCIATED PROTEIN 11"/>
    <property type="match status" value="1"/>
</dbReference>
<dbReference type="CDD" id="cd08254">
    <property type="entry name" value="hydroxyacyl_CoA_DH"/>
    <property type="match status" value="1"/>
</dbReference>
<comment type="cofactor">
    <cofactor evidence="1 6">
        <name>Zn(2+)</name>
        <dbReference type="ChEBI" id="CHEBI:29105"/>
    </cofactor>
</comment>
<accession>A0A9W4XBH3</accession>
<evidence type="ECO:0000256" key="4">
    <source>
        <dbReference type="ARBA" id="ARBA00022833"/>
    </source>
</evidence>
<evidence type="ECO:0000313" key="9">
    <source>
        <dbReference type="Proteomes" id="UP001152885"/>
    </source>
</evidence>
<keyword evidence="3 6" id="KW-0479">Metal-binding</keyword>
<dbReference type="SUPFAM" id="SSF50129">
    <property type="entry name" value="GroES-like"/>
    <property type="match status" value="1"/>
</dbReference>
<evidence type="ECO:0000256" key="3">
    <source>
        <dbReference type="ARBA" id="ARBA00022723"/>
    </source>
</evidence>
<dbReference type="Gene3D" id="3.40.50.720">
    <property type="entry name" value="NAD(P)-binding Rossmann-like Domain"/>
    <property type="match status" value="1"/>
</dbReference>
<evidence type="ECO:0000313" key="8">
    <source>
        <dbReference type="EMBL" id="CAI5756106.1"/>
    </source>
</evidence>
<dbReference type="GO" id="GO:0008270">
    <property type="term" value="F:zinc ion binding"/>
    <property type="evidence" value="ECO:0007669"/>
    <property type="project" value="InterPro"/>
</dbReference>
<proteinExistence type="inferred from homology"/>
<dbReference type="Pfam" id="PF00107">
    <property type="entry name" value="ADH_zinc_N"/>
    <property type="match status" value="1"/>
</dbReference>
<dbReference type="PROSITE" id="PS00059">
    <property type="entry name" value="ADH_ZINC"/>
    <property type="match status" value="1"/>
</dbReference>
<dbReference type="SMART" id="SM00829">
    <property type="entry name" value="PKS_ER"/>
    <property type="match status" value="1"/>
</dbReference>
<dbReference type="InterPro" id="IPR036291">
    <property type="entry name" value="NAD(P)-bd_dom_sf"/>
</dbReference>
<evidence type="ECO:0000256" key="1">
    <source>
        <dbReference type="ARBA" id="ARBA00001947"/>
    </source>
</evidence>
<dbReference type="OrthoDB" id="1879366at2759"/>
<dbReference type="SUPFAM" id="SSF51735">
    <property type="entry name" value="NAD(P)-binding Rossmann-fold domains"/>
    <property type="match status" value="1"/>
</dbReference>
<name>A0A9W4XBH3_9ASCO</name>
<evidence type="ECO:0000256" key="6">
    <source>
        <dbReference type="RuleBase" id="RU361277"/>
    </source>
</evidence>
<dbReference type="EMBL" id="CANTUO010000001">
    <property type="protein sequence ID" value="CAI5756106.1"/>
    <property type="molecule type" value="Genomic_DNA"/>
</dbReference>
<comment type="caution">
    <text evidence="8">The sequence shown here is derived from an EMBL/GenBank/DDBJ whole genome shotgun (WGS) entry which is preliminary data.</text>
</comment>
<sequence length="336" mass="36425">MSIPITQYGFLYNQSKGLQLKNNLPVPKPSENEVLLKIDAVGLCHSDLHIIYDEIPCGDNYVMGHEIAGTIVLIGAKVSDFKVGDRVALAGANGCGLCENCRTGFDNICESSFINWFGLGIDGGYQQYLLIKRIRNLIRIPDNVTSEAAAALTDAALTPYHATLRANIGPTSNCLIIGAGGLGLNAIQIVKCFGAKVTVLDTKEKARVLAKKNGADYVYDTLPSEIKPGTFNICIDFVSKQSTFDLCQIYCQSRGSILPIGLGSTKLELDLGNLALREISILGSFWGSSNDLKDVLQLASEGRLNPHVSTASLKELPKYIEKLKEGSYEGRYVFIP</sequence>
<dbReference type="PANTHER" id="PTHR42940">
    <property type="entry name" value="ALCOHOL DEHYDROGENASE 1-RELATED"/>
    <property type="match status" value="1"/>
</dbReference>
<dbReference type="Pfam" id="PF08240">
    <property type="entry name" value="ADH_N"/>
    <property type="match status" value="1"/>
</dbReference>
<dbReference type="InterPro" id="IPR013149">
    <property type="entry name" value="ADH-like_C"/>
</dbReference>
<dbReference type="GO" id="GO:0004022">
    <property type="term" value="F:alcohol dehydrogenase (NAD+) activity"/>
    <property type="evidence" value="ECO:0007669"/>
    <property type="project" value="TreeGrafter"/>
</dbReference>
<dbReference type="Proteomes" id="UP001152885">
    <property type="component" value="Unassembled WGS sequence"/>
</dbReference>